<dbReference type="CDD" id="cd06173">
    <property type="entry name" value="MFS_MefA_like"/>
    <property type="match status" value="1"/>
</dbReference>
<dbReference type="PANTHER" id="PTHR23513:SF6">
    <property type="entry name" value="MAJOR FACILITATOR SUPERFAMILY ASSOCIATED DOMAIN-CONTAINING PROTEIN"/>
    <property type="match status" value="1"/>
</dbReference>
<dbReference type="SUPFAM" id="SSF103473">
    <property type="entry name" value="MFS general substrate transporter"/>
    <property type="match status" value="1"/>
</dbReference>
<evidence type="ECO:0000256" key="5">
    <source>
        <dbReference type="ARBA" id="ARBA00022989"/>
    </source>
</evidence>
<evidence type="ECO:0000313" key="7">
    <source>
        <dbReference type="EMBL" id="OOL83799.1"/>
    </source>
</evidence>
<reference evidence="7 8" key="1">
    <citation type="submission" date="2017-02" db="EMBL/GenBank/DDBJ databases">
        <title>Clonality and virulence of isolates of VRE in Hematopoietic Stem Cell Transplanted (HSCT) patients.</title>
        <authorList>
            <person name="Marchi A.P."/>
            <person name="Martins R.C."/>
            <person name="Marie S.K."/>
            <person name="Levin A.S."/>
            <person name="Costa S.F."/>
        </authorList>
    </citation>
    <scope>NUCLEOTIDE SEQUENCE [LARGE SCALE GENOMIC DNA]</scope>
    <source>
        <strain evidence="7 8">LIM1759</strain>
    </source>
</reference>
<protein>
    <submittedName>
        <fullName evidence="7">MFS transporter</fullName>
    </submittedName>
</protein>
<comment type="caution">
    <text evidence="7">The sequence shown here is derived from an EMBL/GenBank/DDBJ whole genome shotgun (WGS) entry which is preliminary data.</text>
</comment>
<dbReference type="GO" id="GO:0022857">
    <property type="term" value="F:transmembrane transporter activity"/>
    <property type="evidence" value="ECO:0007669"/>
    <property type="project" value="InterPro"/>
</dbReference>
<sequence length="445" mass="48822">MIVVQTLYKMKKKRGMFMENEQSVVLTNWKRNYLFFLSGQFLSGITSMVVQYAIIWYLTRETGSATILSFATLLGMIPMVLLSPFVGPLVDRWDKKALLIVTDIIVAIFALILAVVGTISESFPIWLVFVSLFMRSVAQTFQMPTIQSIMPTIVPSSHITRTNGQLGMVQSANFIIAPALGAALFSVVPVNYLILLDVLGAVFGVGLLIFVKIPKVSPEILEVPLTIFKDAKFGLQQLMDNKGLWYITINGAFVMLLFMPAISLYPLMTLDYFGGSVGQAGAVEVVYAVGMLLGGALISFIGTWKDRMKPIIIAYIIMGLTIGASGLVPNDSQGFLYFLILNAGAGCATPYFNTLLMAMIQQSYESNVLGRVLGNFNSLMNLAGPIGLLFAGPLADRLGVEKMFLFSGIGILLCGIVLFLTSAARNYDKELQKKLVKEHHEQKDE</sequence>
<dbReference type="Gene3D" id="1.20.1250.20">
    <property type="entry name" value="MFS general substrate transporter like domains"/>
    <property type="match status" value="1"/>
</dbReference>
<keyword evidence="6" id="KW-0472">Membrane</keyword>
<accession>A0A1S8JUT3</accession>
<evidence type="ECO:0000256" key="1">
    <source>
        <dbReference type="ARBA" id="ARBA00004651"/>
    </source>
</evidence>
<dbReference type="PANTHER" id="PTHR23513">
    <property type="entry name" value="INTEGRAL MEMBRANE EFFLUX PROTEIN-RELATED"/>
    <property type="match status" value="1"/>
</dbReference>
<evidence type="ECO:0000313" key="8">
    <source>
        <dbReference type="Proteomes" id="UP000191171"/>
    </source>
</evidence>
<evidence type="ECO:0000256" key="6">
    <source>
        <dbReference type="ARBA" id="ARBA00023136"/>
    </source>
</evidence>
<dbReference type="PROSITE" id="PS50850">
    <property type="entry name" value="MFS"/>
    <property type="match status" value="1"/>
</dbReference>
<evidence type="ECO:0000256" key="4">
    <source>
        <dbReference type="ARBA" id="ARBA00022692"/>
    </source>
</evidence>
<evidence type="ECO:0000256" key="3">
    <source>
        <dbReference type="ARBA" id="ARBA00022475"/>
    </source>
</evidence>
<gene>
    <name evidence="7" type="ORF">B1P95_02230</name>
</gene>
<name>A0A1S8JUT3_ENTFC</name>
<dbReference type="GO" id="GO:0005886">
    <property type="term" value="C:plasma membrane"/>
    <property type="evidence" value="ECO:0007669"/>
    <property type="project" value="UniProtKB-SubCell"/>
</dbReference>
<dbReference type="AlphaFoldDB" id="A0A1S8JUT3"/>
<keyword evidence="5" id="KW-1133">Transmembrane helix</keyword>
<evidence type="ECO:0000256" key="2">
    <source>
        <dbReference type="ARBA" id="ARBA00022448"/>
    </source>
</evidence>
<dbReference type="Proteomes" id="UP000191171">
    <property type="component" value="Unassembled WGS sequence"/>
</dbReference>
<keyword evidence="2" id="KW-0813">Transport</keyword>
<dbReference type="InterPro" id="IPR036259">
    <property type="entry name" value="MFS_trans_sf"/>
</dbReference>
<comment type="subcellular location">
    <subcellularLocation>
        <location evidence="1">Cell membrane</location>
        <topology evidence="1">Multi-pass membrane protein</topology>
    </subcellularLocation>
</comment>
<dbReference type="InterPro" id="IPR020846">
    <property type="entry name" value="MFS_dom"/>
</dbReference>
<dbReference type="InterPro" id="IPR011701">
    <property type="entry name" value="MFS"/>
</dbReference>
<proteinExistence type="predicted"/>
<dbReference type="Pfam" id="PF07690">
    <property type="entry name" value="MFS_1"/>
    <property type="match status" value="1"/>
</dbReference>
<keyword evidence="3" id="KW-1003">Cell membrane</keyword>
<keyword evidence="4" id="KW-0812">Transmembrane</keyword>
<organism evidence="7 8">
    <name type="scientific">Enterococcus faecium</name>
    <name type="common">Streptococcus faecium</name>
    <dbReference type="NCBI Taxonomy" id="1352"/>
    <lineage>
        <taxon>Bacteria</taxon>
        <taxon>Bacillati</taxon>
        <taxon>Bacillota</taxon>
        <taxon>Bacilli</taxon>
        <taxon>Lactobacillales</taxon>
        <taxon>Enterococcaceae</taxon>
        <taxon>Enterococcus</taxon>
    </lineage>
</organism>
<dbReference type="EMBL" id="MVGJ01000010">
    <property type="protein sequence ID" value="OOL83799.1"/>
    <property type="molecule type" value="Genomic_DNA"/>
</dbReference>